<dbReference type="EMBL" id="SMRT01000015">
    <property type="protein sequence ID" value="TDF93832.1"/>
    <property type="molecule type" value="Genomic_DNA"/>
</dbReference>
<dbReference type="PROSITE" id="PS50928">
    <property type="entry name" value="ABC_TM1"/>
    <property type="match status" value="1"/>
</dbReference>
<evidence type="ECO:0000313" key="10">
    <source>
        <dbReference type="Proteomes" id="UP000295636"/>
    </source>
</evidence>
<keyword evidence="6 7" id="KW-0472">Membrane</keyword>
<sequence>MRYCSRILAFDCSIHFQWLGGIRVNTRKKATFKYHLTSFTFYGTSLVLYSLFFAIPAVLGFLYSFTSWNGISSEIHFVGLQNYKEVFTDRRFYNSIWNTLVITFIQVFFFNFVALLLAVFLEKSKIPQIKRVLRGLYFFPYIISYVIVAVIWNYMLNYREGVINIILEKIGLGFLAVDWLGSPSLVIFTMAGINIWAFIGFYLVIYMAALQTIPSSLYESSYIDGAGAFQAFRHITFPLVAPAFTVNAIISVAWGLNTFEPALILTQGGPGFASETISYYIYWAGFLGSRQGYGTAISFVLFLAILLISFVQVKLLRKREVEY</sequence>
<dbReference type="Pfam" id="PF00528">
    <property type="entry name" value="BPD_transp_1"/>
    <property type="match status" value="1"/>
</dbReference>
<keyword evidence="10" id="KW-1185">Reference proteome</keyword>
<keyword evidence="3" id="KW-1003">Cell membrane</keyword>
<comment type="similarity">
    <text evidence="7">Belongs to the binding-protein-dependent transport system permease family.</text>
</comment>
<dbReference type="InterPro" id="IPR035906">
    <property type="entry name" value="MetI-like_sf"/>
</dbReference>
<organism evidence="9 10">
    <name type="scientific">Paenibacillus piri</name>
    <dbReference type="NCBI Taxonomy" id="2547395"/>
    <lineage>
        <taxon>Bacteria</taxon>
        <taxon>Bacillati</taxon>
        <taxon>Bacillota</taxon>
        <taxon>Bacilli</taxon>
        <taxon>Bacillales</taxon>
        <taxon>Paenibacillaceae</taxon>
        <taxon>Paenibacillus</taxon>
    </lineage>
</organism>
<feature type="transmembrane region" description="Helical" evidence="7">
    <location>
        <begin position="292"/>
        <end position="311"/>
    </location>
</feature>
<dbReference type="AlphaFoldDB" id="A0A4R5KFS2"/>
<gene>
    <name evidence="9" type="ORF">E1757_25965</name>
</gene>
<evidence type="ECO:0000256" key="3">
    <source>
        <dbReference type="ARBA" id="ARBA00022475"/>
    </source>
</evidence>
<dbReference type="OrthoDB" id="5174895at2"/>
<dbReference type="CDD" id="cd06261">
    <property type="entry name" value="TM_PBP2"/>
    <property type="match status" value="1"/>
</dbReference>
<feature type="transmembrane region" description="Helical" evidence="7">
    <location>
        <begin position="39"/>
        <end position="63"/>
    </location>
</feature>
<proteinExistence type="inferred from homology"/>
<dbReference type="InterPro" id="IPR051393">
    <property type="entry name" value="ABC_transporter_permease"/>
</dbReference>
<keyword evidence="2 7" id="KW-0813">Transport</keyword>
<feature type="transmembrane region" description="Helical" evidence="7">
    <location>
        <begin position="132"/>
        <end position="152"/>
    </location>
</feature>
<comment type="subcellular location">
    <subcellularLocation>
        <location evidence="1 7">Cell membrane</location>
        <topology evidence="1 7">Multi-pass membrane protein</topology>
    </subcellularLocation>
</comment>
<keyword evidence="5 7" id="KW-1133">Transmembrane helix</keyword>
<dbReference type="Gene3D" id="1.10.3720.10">
    <property type="entry name" value="MetI-like"/>
    <property type="match status" value="1"/>
</dbReference>
<dbReference type="SUPFAM" id="SSF161098">
    <property type="entry name" value="MetI-like"/>
    <property type="match status" value="1"/>
</dbReference>
<reference evidence="9 10" key="1">
    <citation type="submission" date="2019-03" db="EMBL/GenBank/DDBJ databases">
        <title>This is whole genome sequence of Paenibacillus sp MS74 strain.</title>
        <authorList>
            <person name="Trinh H.N."/>
        </authorList>
    </citation>
    <scope>NUCLEOTIDE SEQUENCE [LARGE SCALE GENOMIC DNA]</scope>
    <source>
        <strain evidence="9 10">MS74</strain>
    </source>
</reference>
<evidence type="ECO:0000259" key="8">
    <source>
        <dbReference type="PROSITE" id="PS50928"/>
    </source>
</evidence>
<dbReference type="InterPro" id="IPR000515">
    <property type="entry name" value="MetI-like"/>
</dbReference>
<feature type="transmembrane region" description="Helical" evidence="7">
    <location>
        <begin position="231"/>
        <end position="256"/>
    </location>
</feature>
<evidence type="ECO:0000256" key="6">
    <source>
        <dbReference type="ARBA" id="ARBA00023136"/>
    </source>
</evidence>
<name>A0A4R5KFS2_9BACL</name>
<dbReference type="Proteomes" id="UP000295636">
    <property type="component" value="Unassembled WGS sequence"/>
</dbReference>
<dbReference type="PANTHER" id="PTHR30193:SF37">
    <property type="entry name" value="INNER MEMBRANE ABC TRANSPORTER PERMEASE PROTEIN YCJO"/>
    <property type="match status" value="1"/>
</dbReference>
<evidence type="ECO:0000256" key="7">
    <source>
        <dbReference type="RuleBase" id="RU363032"/>
    </source>
</evidence>
<evidence type="ECO:0000256" key="5">
    <source>
        <dbReference type="ARBA" id="ARBA00022989"/>
    </source>
</evidence>
<dbReference type="PANTHER" id="PTHR30193">
    <property type="entry name" value="ABC TRANSPORTER PERMEASE PROTEIN"/>
    <property type="match status" value="1"/>
</dbReference>
<feature type="domain" description="ABC transmembrane type-1" evidence="8">
    <location>
        <begin position="96"/>
        <end position="312"/>
    </location>
</feature>
<feature type="transmembrane region" description="Helical" evidence="7">
    <location>
        <begin position="96"/>
        <end position="120"/>
    </location>
</feature>
<feature type="transmembrane region" description="Helical" evidence="7">
    <location>
        <begin position="185"/>
        <end position="210"/>
    </location>
</feature>
<keyword evidence="4 7" id="KW-0812">Transmembrane</keyword>
<evidence type="ECO:0000313" key="9">
    <source>
        <dbReference type="EMBL" id="TDF93832.1"/>
    </source>
</evidence>
<evidence type="ECO:0000256" key="1">
    <source>
        <dbReference type="ARBA" id="ARBA00004651"/>
    </source>
</evidence>
<protein>
    <submittedName>
        <fullName evidence="9">Sugar ABC transporter permease</fullName>
    </submittedName>
</protein>
<evidence type="ECO:0000256" key="2">
    <source>
        <dbReference type="ARBA" id="ARBA00022448"/>
    </source>
</evidence>
<dbReference type="GO" id="GO:0005886">
    <property type="term" value="C:plasma membrane"/>
    <property type="evidence" value="ECO:0007669"/>
    <property type="project" value="UniProtKB-SubCell"/>
</dbReference>
<accession>A0A4R5KFS2</accession>
<comment type="caution">
    <text evidence="9">The sequence shown here is derived from an EMBL/GenBank/DDBJ whole genome shotgun (WGS) entry which is preliminary data.</text>
</comment>
<dbReference type="GO" id="GO:0055085">
    <property type="term" value="P:transmembrane transport"/>
    <property type="evidence" value="ECO:0007669"/>
    <property type="project" value="InterPro"/>
</dbReference>
<evidence type="ECO:0000256" key="4">
    <source>
        <dbReference type="ARBA" id="ARBA00022692"/>
    </source>
</evidence>